<keyword evidence="9" id="KW-0732">Signal</keyword>
<dbReference type="AlphaFoldDB" id="A0A2G2XKK6"/>
<evidence type="ECO:0000256" key="1">
    <source>
        <dbReference type="ARBA" id="ARBA00012513"/>
    </source>
</evidence>
<name>A0A2G2XKK6_CAPBA</name>
<comment type="catalytic activity">
    <reaction evidence="7">
        <text>L-threonyl-[protein] + ATP = O-phospho-L-threonyl-[protein] + ADP + H(+)</text>
        <dbReference type="Rhea" id="RHEA:46608"/>
        <dbReference type="Rhea" id="RHEA-COMP:11060"/>
        <dbReference type="Rhea" id="RHEA-COMP:11605"/>
        <dbReference type="ChEBI" id="CHEBI:15378"/>
        <dbReference type="ChEBI" id="CHEBI:30013"/>
        <dbReference type="ChEBI" id="CHEBI:30616"/>
        <dbReference type="ChEBI" id="CHEBI:61977"/>
        <dbReference type="ChEBI" id="CHEBI:456216"/>
        <dbReference type="EC" id="2.7.11.1"/>
    </reaction>
</comment>
<evidence type="ECO:0000256" key="6">
    <source>
        <dbReference type="ARBA" id="ARBA00022840"/>
    </source>
</evidence>
<evidence type="ECO:0000256" key="5">
    <source>
        <dbReference type="ARBA" id="ARBA00022777"/>
    </source>
</evidence>
<keyword evidence="12" id="KW-1185">Reference proteome</keyword>
<dbReference type="GO" id="GO:0005524">
    <property type="term" value="F:ATP binding"/>
    <property type="evidence" value="ECO:0007669"/>
    <property type="project" value="UniProtKB-KW"/>
</dbReference>
<protein>
    <recommendedName>
        <fullName evidence="1">non-specific serine/threonine protein kinase</fullName>
        <ecNumber evidence="1">2.7.11.1</ecNumber>
    </recommendedName>
</protein>
<proteinExistence type="predicted"/>
<dbReference type="InterPro" id="IPR011009">
    <property type="entry name" value="Kinase-like_dom_sf"/>
</dbReference>
<gene>
    <name evidence="11" type="ORF">CQW23_00379</name>
</gene>
<dbReference type="GO" id="GO:0004674">
    <property type="term" value="F:protein serine/threonine kinase activity"/>
    <property type="evidence" value="ECO:0007669"/>
    <property type="project" value="UniProtKB-KW"/>
</dbReference>
<dbReference type="InterPro" id="IPR000719">
    <property type="entry name" value="Prot_kinase_dom"/>
</dbReference>
<dbReference type="PANTHER" id="PTHR48005:SF34">
    <property type="entry name" value="PROTEIN KINASE DOMAIN-CONTAINING PROTEIN"/>
    <property type="match status" value="1"/>
</dbReference>
<dbReference type="EC" id="2.7.11.1" evidence="1"/>
<feature type="chain" id="PRO_5013585693" description="non-specific serine/threonine protein kinase" evidence="9">
    <location>
        <begin position="20"/>
        <end position="122"/>
    </location>
</feature>
<reference evidence="11 12" key="1">
    <citation type="journal article" date="2017" name="Genome Biol.">
        <title>New reference genome sequences of hot pepper reveal the massive evolution of plant disease-resistance genes by retroduplication.</title>
        <authorList>
            <person name="Kim S."/>
            <person name="Park J."/>
            <person name="Yeom S.I."/>
            <person name="Kim Y.M."/>
            <person name="Seo E."/>
            <person name="Kim K.T."/>
            <person name="Kim M.S."/>
            <person name="Lee J.M."/>
            <person name="Cheong K."/>
            <person name="Shin H.S."/>
            <person name="Kim S.B."/>
            <person name="Han K."/>
            <person name="Lee J."/>
            <person name="Park M."/>
            <person name="Lee H.A."/>
            <person name="Lee H.Y."/>
            <person name="Lee Y."/>
            <person name="Oh S."/>
            <person name="Lee J.H."/>
            <person name="Choi E."/>
            <person name="Choi E."/>
            <person name="Lee S.E."/>
            <person name="Jeon J."/>
            <person name="Kim H."/>
            <person name="Choi G."/>
            <person name="Song H."/>
            <person name="Lee J."/>
            <person name="Lee S.C."/>
            <person name="Kwon J.K."/>
            <person name="Lee H.Y."/>
            <person name="Koo N."/>
            <person name="Hong Y."/>
            <person name="Kim R.W."/>
            <person name="Kang W.H."/>
            <person name="Huh J.H."/>
            <person name="Kang B.C."/>
            <person name="Yang T.J."/>
            <person name="Lee Y.H."/>
            <person name="Bennetzen J.L."/>
            <person name="Choi D."/>
        </authorList>
    </citation>
    <scope>NUCLEOTIDE SEQUENCE [LARGE SCALE GENOMIC DNA]</scope>
    <source>
        <strain evidence="12">cv. PBC81</strain>
    </source>
</reference>
<comment type="caution">
    <text evidence="11">The sequence shown here is derived from an EMBL/GenBank/DDBJ whole genome shotgun (WGS) entry which is preliminary data.</text>
</comment>
<evidence type="ECO:0000256" key="8">
    <source>
        <dbReference type="ARBA" id="ARBA00048679"/>
    </source>
</evidence>
<dbReference type="PROSITE" id="PS50011">
    <property type="entry name" value="PROTEIN_KINASE_DOM"/>
    <property type="match status" value="1"/>
</dbReference>
<evidence type="ECO:0000313" key="12">
    <source>
        <dbReference type="Proteomes" id="UP000224567"/>
    </source>
</evidence>
<keyword evidence="2" id="KW-0723">Serine/threonine-protein kinase</keyword>
<evidence type="ECO:0000256" key="7">
    <source>
        <dbReference type="ARBA" id="ARBA00047899"/>
    </source>
</evidence>
<dbReference type="STRING" id="33114.A0A2G2XKK6"/>
<comment type="catalytic activity">
    <reaction evidence="8">
        <text>L-seryl-[protein] + ATP = O-phospho-L-seryl-[protein] + ADP + H(+)</text>
        <dbReference type="Rhea" id="RHEA:17989"/>
        <dbReference type="Rhea" id="RHEA-COMP:9863"/>
        <dbReference type="Rhea" id="RHEA-COMP:11604"/>
        <dbReference type="ChEBI" id="CHEBI:15378"/>
        <dbReference type="ChEBI" id="CHEBI:29999"/>
        <dbReference type="ChEBI" id="CHEBI:30616"/>
        <dbReference type="ChEBI" id="CHEBI:83421"/>
        <dbReference type="ChEBI" id="CHEBI:456216"/>
        <dbReference type="EC" id="2.7.11.1"/>
    </reaction>
</comment>
<keyword evidence="4" id="KW-0547">Nucleotide-binding</keyword>
<reference evidence="12" key="2">
    <citation type="journal article" date="2017" name="J. Anim. Genet.">
        <title>Multiple reference genome sequences of hot pepper reveal the massive evolution of plant disease resistance genes by retroduplication.</title>
        <authorList>
            <person name="Kim S."/>
            <person name="Park J."/>
            <person name="Yeom S.-I."/>
            <person name="Kim Y.-M."/>
            <person name="Seo E."/>
            <person name="Kim K.-T."/>
            <person name="Kim M.-S."/>
            <person name="Lee J.M."/>
            <person name="Cheong K."/>
            <person name="Shin H.-S."/>
            <person name="Kim S.-B."/>
            <person name="Han K."/>
            <person name="Lee J."/>
            <person name="Park M."/>
            <person name="Lee H.-A."/>
            <person name="Lee H.-Y."/>
            <person name="Lee Y."/>
            <person name="Oh S."/>
            <person name="Lee J.H."/>
            <person name="Choi E."/>
            <person name="Choi E."/>
            <person name="Lee S.E."/>
            <person name="Jeon J."/>
            <person name="Kim H."/>
            <person name="Choi G."/>
            <person name="Song H."/>
            <person name="Lee J."/>
            <person name="Lee S.-C."/>
            <person name="Kwon J.-K."/>
            <person name="Lee H.-Y."/>
            <person name="Koo N."/>
            <person name="Hong Y."/>
            <person name="Kim R.W."/>
            <person name="Kang W.-H."/>
            <person name="Huh J.H."/>
            <person name="Kang B.-C."/>
            <person name="Yang T.-J."/>
            <person name="Lee Y.-H."/>
            <person name="Bennetzen J.L."/>
            <person name="Choi D."/>
        </authorList>
    </citation>
    <scope>NUCLEOTIDE SEQUENCE [LARGE SCALE GENOMIC DNA]</scope>
    <source>
        <strain evidence="12">cv. PBC81</strain>
    </source>
</reference>
<dbReference type="PANTHER" id="PTHR48005">
    <property type="entry name" value="LEUCINE RICH REPEAT KINASE 2"/>
    <property type="match status" value="1"/>
</dbReference>
<keyword evidence="3" id="KW-0808">Transferase</keyword>
<dbReference type="EMBL" id="MLFT02000001">
    <property type="protein sequence ID" value="PHT58016.1"/>
    <property type="molecule type" value="Genomic_DNA"/>
</dbReference>
<accession>A0A2G2XKK6</accession>
<evidence type="ECO:0000256" key="2">
    <source>
        <dbReference type="ARBA" id="ARBA00022527"/>
    </source>
</evidence>
<dbReference type="SUPFAM" id="SSF56112">
    <property type="entry name" value="Protein kinase-like (PK-like)"/>
    <property type="match status" value="1"/>
</dbReference>
<feature type="domain" description="Protein kinase" evidence="10">
    <location>
        <begin position="1"/>
        <end position="122"/>
    </location>
</feature>
<dbReference type="Proteomes" id="UP000224567">
    <property type="component" value="Unassembled WGS sequence"/>
</dbReference>
<evidence type="ECO:0000256" key="3">
    <source>
        <dbReference type="ARBA" id="ARBA00022679"/>
    </source>
</evidence>
<organism evidence="11 12">
    <name type="scientific">Capsicum baccatum</name>
    <name type="common">Peruvian pepper</name>
    <dbReference type="NCBI Taxonomy" id="33114"/>
    <lineage>
        <taxon>Eukaryota</taxon>
        <taxon>Viridiplantae</taxon>
        <taxon>Streptophyta</taxon>
        <taxon>Embryophyta</taxon>
        <taxon>Tracheophyta</taxon>
        <taxon>Spermatophyta</taxon>
        <taxon>Magnoliopsida</taxon>
        <taxon>eudicotyledons</taxon>
        <taxon>Gunneridae</taxon>
        <taxon>Pentapetalae</taxon>
        <taxon>asterids</taxon>
        <taxon>lamiids</taxon>
        <taxon>Solanales</taxon>
        <taxon>Solanaceae</taxon>
        <taxon>Solanoideae</taxon>
        <taxon>Capsiceae</taxon>
        <taxon>Capsicum</taxon>
    </lineage>
</organism>
<dbReference type="Gene3D" id="1.10.510.10">
    <property type="entry name" value="Transferase(Phosphotransferase) domain 1"/>
    <property type="match status" value="1"/>
</dbReference>
<keyword evidence="6" id="KW-0067">ATP-binding</keyword>
<evidence type="ECO:0000256" key="9">
    <source>
        <dbReference type="SAM" id="SignalP"/>
    </source>
</evidence>
<feature type="signal peptide" evidence="9">
    <location>
        <begin position="1"/>
        <end position="19"/>
    </location>
</feature>
<evidence type="ECO:0000259" key="10">
    <source>
        <dbReference type="PROSITE" id="PS50011"/>
    </source>
</evidence>
<dbReference type="InterPro" id="IPR051420">
    <property type="entry name" value="Ser_Thr_Kinases_DiverseReg"/>
</dbReference>
<dbReference type="OrthoDB" id="676979at2759"/>
<evidence type="ECO:0000313" key="11">
    <source>
        <dbReference type="EMBL" id="PHT58016.1"/>
    </source>
</evidence>
<evidence type="ECO:0000256" key="4">
    <source>
        <dbReference type="ARBA" id="ARBA00022741"/>
    </source>
</evidence>
<keyword evidence="5" id="KW-0418">Kinase</keyword>
<sequence length="122" mass="13529">MSCLAFFVTFAKLLVLSEAKRYTKRTWNLTELNDFYLNMNNLFGSIPPELGSMASLQGLGYLHSSEPDKPSMVHCNISVEKVLLDQQFTPLILDCGLLKLLADDVVYSALKVSAALGYIYGS</sequence>